<keyword evidence="1" id="KW-1133">Transmembrane helix</keyword>
<dbReference type="EMBL" id="JAALLS010000019">
    <property type="protein sequence ID" value="NGP89428.1"/>
    <property type="molecule type" value="Genomic_DNA"/>
</dbReference>
<keyword evidence="3" id="KW-1185">Reference proteome</keyword>
<feature type="transmembrane region" description="Helical" evidence="1">
    <location>
        <begin position="53"/>
        <end position="74"/>
    </location>
</feature>
<evidence type="ECO:0000313" key="3">
    <source>
        <dbReference type="Proteomes" id="UP000479132"/>
    </source>
</evidence>
<evidence type="ECO:0000256" key="1">
    <source>
        <dbReference type="SAM" id="Phobius"/>
    </source>
</evidence>
<accession>A0A6M1SZY7</accession>
<dbReference type="AlphaFoldDB" id="A0A6M1SZY7"/>
<comment type="caution">
    <text evidence="2">The sequence shown here is derived from an EMBL/GenBank/DDBJ whole genome shotgun (WGS) entry which is preliminary data.</text>
</comment>
<organism evidence="2 3">
    <name type="scientific">Fodinibius halophilus</name>
    <dbReference type="NCBI Taxonomy" id="1736908"/>
    <lineage>
        <taxon>Bacteria</taxon>
        <taxon>Pseudomonadati</taxon>
        <taxon>Balneolota</taxon>
        <taxon>Balneolia</taxon>
        <taxon>Balneolales</taxon>
        <taxon>Balneolaceae</taxon>
        <taxon>Fodinibius</taxon>
    </lineage>
</organism>
<evidence type="ECO:0000313" key="2">
    <source>
        <dbReference type="EMBL" id="NGP89428.1"/>
    </source>
</evidence>
<keyword evidence="1" id="KW-0472">Membrane</keyword>
<evidence type="ECO:0008006" key="4">
    <source>
        <dbReference type="Google" id="ProtNLM"/>
    </source>
</evidence>
<protein>
    <recommendedName>
        <fullName evidence="4">YcxB family protein</fullName>
    </recommendedName>
</protein>
<dbReference type="Proteomes" id="UP000479132">
    <property type="component" value="Unassembled WGS sequence"/>
</dbReference>
<proteinExistence type="predicted"/>
<name>A0A6M1SZY7_9BACT</name>
<reference evidence="2 3" key="1">
    <citation type="submission" date="2020-02" db="EMBL/GenBank/DDBJ databases">
        <title>Aliifodinibius halophilus 2W32, complete genome.</title>
        <authorList>
            <person name="Li Y."/>
            <person name="Wu S."/>
        </authorList>
    </citation>
    <scope>NUCLEOTIDE SEQUENCE [LARGE SCALE GENOMIC DNA]</scope>
    <source>
        <strain evidence="2 3">2W32</strain>
    </source>
</reference>
<feature type="transmembrane region" description="Helical" evidence="1">
    <location>
        <begin position="25"/>
        <end position="41"/>
    </location>
</feature>
<sequence>MSYFSNPFLMDMATYKTDTDTRSMLFARGMLLIGGMALLATELHKLYLGEGPSLAGIGVGIACLFNGLIFDHFWKGDTITIGQEGIRYTAPETAFDDAKEKFSSWKYITEVTLNNFSIEVVEEVLNEHSATTTYRLPFYTKKQFDSIKEKLRQLSDQKGARFKIKSWW</sequence>
<keyword evidence="1" id="KW-0812">Transmembrane</keyword>
<gene>
    <name evidence="2" type="ORF">G3569_13800</name>
</gene>